<reference evidence="1 2" key="2">
    <citation type="journal article" date="2017" name="Sci. Rep.">
        <title>Ant-infecting Ophiocordyceps genomes reveal a high diversity of potential behavioral manipulation genes and a possible major role for enterotoxins.</title>
        <authorList>
            <person name="de Bekker C."/>
            <person name="Ohm R.A."/>
            <person name="Evans H.C."/>
            <person name="Brachmann A."/>
            <person name="Hughes D.P."/>
        </authorList>
    </citation>
    <scope>NUCLEOTIDE SEQUENCE [LARGE SCALE GENOMIC DNA]</scope>
    <source>
        <strain evidence="1 2">SC16a</strain>
    </source>
</reference>
<dbReference type="PANTHER" id="PTHR42342:SF1">
    <property type="entry name" value="STATIONARY PHASE PROTEIN 5"/>
    <property type="match status" value="1"/>
</dbReference>
<sequence length="268" mass="29423">MRAFFLSGQRFRYDGVGPTGSPKYRSVSARDDEVLRSMARTARSAPGAFIDFHLKPTITALGPLAAAVANASDASVSTDDAPFYSATLHNDGLLDVLSADFKRALQHLTAVDDDLKRLSALGDLPIMLEGKDKVRVRFPGVDAFTVERLCDDLDIQRGVVGQDCQTETAAGEVDMLKLPFAPGSNDAKASSGFSVRWLRSDETEDKWTLEEDSNLHEAFDAEMEENPWLPEAERYGAMPSAVSSREYEGLEGIYLFLEECNRGKGRFA</sequence>
<keyword evidence="2" id="KW-1185">Reference proteome</keyword>
<evidence type="ECO:0000313" key="1">
    <source>
        <dbReference type="EMBL" id="PFH59249.1"/>
    </source>
</evidence>
<dbReference type="STRING" id="268505.A0A2A9PCX0"/>
<protein>
    <submittedName>
        <fullName evidence="1">Uncharacterized protein</fullName>
    </submittedName>
</protein>
<proteinExistence type="predicted"/>
<comment type="caution">
    <text evidence="1">The sequence shown here is derived from an EMBL/GenBank/DDBJ whole genome shotgun (WGS) entry which is preliminary data.</text>
</comment>
<organism evidence="1 2">
    <name type="scientific">Ophiocordyceps unilateralis</name>
    <name type="common">Zombie-ant fungus</name>
    <name type="synonym">Torrubia unilateralis</name>
    <dbReference type="NCBI Taxonomy" id="268505"/>
    <lineage>
        <taxon>Eukaryota</taxon>
        <taxon>Fungi</taxon>
        <taxon>Dikarya</taxon>
        <taxon>Ascomycota</taxon>
        <taxon>Pezizomycotina</taxon>
        <taxon>Sordariomycetes</taxon>
        <taxon>Hypocreomycetidae</taxon>
        <taxon>Hypocreales</taxon>
        <taxon>Ophiocordycipitaceae</taxon>
        <taxon>Ophiocordyceps</taxon>
    </lineage>
</organism>
<dbReference type="Proteomes" id="UP000037136">
    <property type="component" value="Unassembled WGS sequence"/>
</dbReference>
<evidence type="ECO:0000313" key="2">
    <source>
        <dbReference type="Proteomes" id="UP000037136"/>
    </source>
</evidence>
<dbReference type="OrthoDB" id="5415241at2759"/>
<accession>A0A2A9PCX0</accession>
<dbReference type="EMBL" id="LAZP02000214">
    <property type="protein sequence ID" value="PFH59249.1"/>
    <property type="molecule type" value="Genomic_DNA"/>
</dbReference>
<dbReference type="AlphaFoldDB" id="A0A2A9PCX0"/>
<gene>
    <name evidence="1" type="ORF">XA68_12620</name>
</gene>
<dbReference type="InterPro" id="IPR038816">
    <property type="entry name" value="Stationary_phase_5"/>
</dbReference>
<name>A0A2A9PCX0_OPHUN</name>
<reference evidence="1 2" key="1">
    <citation type="journal article" date="2015" name="BMC Genomics">
        <title>Gene expression during zombie ant biting behavior reflects the complexity underlying fungal parasitic behavioral manipulation.</title>
        <authorList>
            <person name="de Bekker C."/>
            <person name="Ohm R.A."/>
            <person name="Loreto R.G."/>
            <person name="Sebastian A."/>
            <person name="Albert I."/>
            <person name="Merrow M."/>
            <person name="Brachmann A."/>
            <person name="Hughes D.P."/>
        </authorList>
    </citation>
    <scope>NUCLEOTIDE SEQUENCE [LARGE SCALE GENOMIC DNA]</scope>
    <source>
        <strain evidence="1 2">SC16a</strain>
    </source>
</reference>
<dbReference type="PANTHER" id="PTHR42342">
    <property type="entry name" value="STATIONARY PHASE PROTEIN 5"/>
    <property type="match status" value="1"/>
</dbReference>
<dbReference type="GO" id="GO:0043248">
    <property type="term" value="P:proteasome assembly"/>
    <property type="evidence" value="ECO:0007669"/>
    <property type="project" value="TreeGrafter"/>
</dbReference>
<dbReference type="GO" id="GO:0070628">
    <property type="term" value="F:proteasome binding"/>
    <property type="evidence" value="ECO:0007669"/>
    <property type="project" value="InterPro"/>
</dbReference>